<dbReference type="Gene3D" id="1.10.357.10">
    <property type="entry name" value="Tetracycline Repressor, domain 2"/>
    <property type="match status" value="1"/>
</dbReference>
<evidence type="ECO:0000256" key="1">
    <source>
        <dbReference type="ARBA" id="ARBA00023015"/>
    </source>
</evidence>
<proteinExistence type="predicted"/>
<feature type="domain" description="HTH tetR-type" evidence="5">
    <location>
        <begin position="6"/>
        <end position="66"/>
    </location>
</feature>
<dbReference type="InterPro" id="IPR011075">
    <property type="entry name" value="TetR_C"/>
</dbReference>
<dbReference type="SUPFAM" id="SSF46689">
    <property type="entry name" value="Homeodomain-like"/>
    <property type="match status" value="1"/>
</dbReference>
<dbReference type="RefSeq" id="WP_185139681.1">
    <property type="nucleotide sequence ID" value="NZ_BORM01000088.1"/>
</dbReference>
<dbReference type="EMBL" id="JACJVR010000138">
    <property type="protein sequence ID" value="MBB6695734.1"/>
    <property type="molecule type" value="Genomic_DNA"/>
</dbReference>
<organism evidence="6 7">
    <name type="scientific">Cohnella xylanilytica</name>
    <dbReference type="NCBI Taxonomy" id="557555"/>
    <lineage>
        <taxon>Bacteria</taxon>
        <taxon>Bacillati</taxon>
        <taxon>Bacillota</taxon>
        <taxon>Bacilli</taxon>
        <taxon>Bacillales</taxon>
        <taxon>Paenibacillaceae</taxon>
        <taxon>Cohnella</taxon>
    </lineage>
</organism>
<evidence type="ECO:0000256" key="3">
    <source>
        <dbReference type="ARBA" id="ARBA00023163"/>
    </source>
</evidence>
<evidence type="ECO:0000313" key="6">
    <source>
        <dbReference type="EMBL" id="MBB6695734.1"/>
    </source>
</evidence>
<evidence type="ECO:0000256" key="2">
    <source>
        <dbReference type="ARBA" id="ARBA00023125"/>
    </source>
</evidence>
<dbReference type="PANTHER" id="PTHR47506">
    <property type="entry name" value="TRANSCRIPTIONAL REGULATORY PROTEIN"/>
    <property type="match status" value="1"/>
</dbReference>
<dbReference type="Pfam" id="PF16925">
    <property type="entry name" value="TetR_C_13"/>
    <property type="match status" value="1"/>
</dbReference>
<comment type="caution">
    <text evidence="6">The sequence shown here is derived from an EMBL/GenBank/DDBJ whole genome shotgun (WGS) entry which is preliminary data.</text>
</comment>
<dbReference type="PROSITE" id="PS50977">
    <property type="entry name" value="HTH_TETR_2"/>
    <property type="match status" value="1"/>
</dbReference>
<reference evidence="6 7" key="1">
    <citation type="submission" date="2020-08" db="EMBL/GenBank/DDBJ databases">
        <title>Cohnella phylogeny.</title>
        <authorList>
            <person name="Dunlap C."/>
        </authorList>
    </citation>
    <scope>NUCLEOTIDE SEQUENCE [LARGE SCALE GENOMIC DNA]</scope>
    <source>
        <strain evidence="6 7">DSM 25239</strain>
    </source>
</reference>
<keyword evidence="1" id="KW-0805">Transcription regulation</keyword>
<evidence type="ECO:0000256" key="4">
    <source>
        <dbReference type="PROSITE-ProRule" id="PRU00335"/>
    </source>
</evidence>
<accession>A0A841UC57</accession>
<keyword evidence="2 4" id="KW-0238">DNA-binding</keyword>
<dbReference type="AlphaFoldDB" id="A0A841UC57"/>
<evidence type="ECO:0000259" key="5">
    <source>
        <dbReference type="PROSITE" id="PS50977"/>
    </source>
</evidence>
<dbReference type="InterPro" id="IPR001647">
    <property type="entry name" value="HTH_TetR"/>
</dbReference>
<dbReference type="SUPFAM" id="SSF48498">
    <property type="entry name" value="Tetracyclin repressor-like, C-terminal domain"/>
    <property type="match status" value="1"/>
</dbReference>
<feature type="DNA-binding region" description="H-T-H motif" evidence="4">
    <location>
        <begin position="29"/>
        <end position="48"/>
    </location>
</feature>
<evidence type="ECO:0000313" key="7">
    <source>
        <dbReference type="Proteomes" id="UP000553776"/>
    </source>
</evidence>
<keyword evidence="3" id="KW-0804">Transcription</keyword>
<dbReference type="InterPro" id="IPR009057">
    <property type="entry name" value="Homeodomain-like_sf"/>
</dbReference>
<dbReference type="GO" id="GO:0003677">
    <property type="term" value="F:DNA binding"/>
    <property type="evidence" value="ECO:0007669"/>
    <property type="project" value="UniProtKB-UniRule"/>
</dbReference>
<dbReference type="Pfam" id="PF00440">
    <property type="entry name" value="TetR_N"/>
    <property type="match status" value="1"/>
</dbReference>
<dbReference type="PANTHER" id="PTHR47506:SF10">
    <property type="entry name" value="TRANSCRIPTIONAL REGULATORY PROTEIN"/>
    <property type="match status" value="1"/>
</dbReference>
<gene>
    <name evidence="6" type="ORF">H7B90_30515</name>
</gene>
<protein>
    <submittedName>
        <fullName evidence="6">TetR/AcrR family transcriptional regulator</fullName>
    </submittedName>
</protein>
<keyword evidence="7" id="KW-1185">Reference proteome</keyword>
<name>A0A841UC57_9BACL</name>
<dbReference type="InterPro" id="IPR036271">
    <property type="entry name" value="Tet_transcr_reg_TetR-rel_C_sf"/>
</dbReference>
<dbReference type="Proteomes" id="UP000553776">
    <property type="component" value="Unassembled WGS sequence"/>
</dbReference>
<dbReference type="Gene3D" id="1.10.10.60">
    <property type="entry name" value="Homeodomain-like"/>
    <property type="match status" value="1"/>
</dbReference>
<sequence length="191" mass="22042">MGRVKEFDRDHVLHQAMLVFWRKGYEATSIPDLLAAMKLSRSSLYETFTDKETLYVEAIEHYKRTRQSKRDLLTNAKSAREGIRAYFERHIAAAFDEALPGGCLVTNAATDMDSPDEQVRKLIQDRFESLERAFYELLERGQQTGEIDSSKDIRFLALLLLNLNHSINVVAKVNKDKARIVDMMEKVIEML</sequence>